<dbReference type="InterPro" id="IPR036525">
    <property type="entry name" value="Tubulin/FtsZ_GTPase_sf"/>
</dbReference>
<dbReference type="GO" id="GO:0005737">
    <property type="term" value="C:cytoplasm"/>
    <property type="evidence" value="ECO:0007669"/>
    <property type="project" value="UniProtKB-SubCell"/>
</dbReference>
<evidence type="ECO:0000256" key="1">
    <source>
        <dbReference type="ARBA" id="ARBA00004496"/>
    </source>
</evidence>
<reference evidence="7" key="1">
    <citation type="submission" date="2023-06" db="EMBL/GenBank/DDBJ databases">
        <title>Reference genome for the Northern bat (Eptesicus nilssonii), a most northern bat species.</title>
        <authorList>
            <person name="Laine V.N."/>
            <person name="Pulliainen A.T."/>
            <person name="Lilley T.M."/>
        </authorList>
    </citation>
    <scope>NUCLEOTIDE SEQUENCE</scope>
    <source>
        <strain evidence="7">BLF_Eptnil</strain>
        <tissue evidence="7">Kidney</tissue>
    </source>
</reference>
<dbReference type="InterPro" id="IPR000217">
    <property type="entry name" value="Tubulin"/>
</dbReference>
<protein>
    <submittedName>
        <fullName evidence="7">Uncharacterized protein</fullName>
    </submittedName>
</protein>
<evidence type="ECO:0000256" key="6">
    <source>
        <dbReference type="ARBA" id="ARBA00023134"/>
    </source>
</evidence>
<sequence length="142" mass="16130">MRARGLDWHTSHHQDAQGVPDHILNIFSVMPSPKVSDTVLVKNTYTTSYINNKALYDICFSTLKLTVPTYRDLMSRVTSSLDFPGQLNAHLCKLAVNMRSQQDRAQTVPELNQQMLNAKNMMAACYLQPLPQLLPDCVHRFP</sequence>
<dbReference type="GO" id="GO:0007017">
    <property type="term" value="P:microtubule-based process"/>
    <property type="evidence" value="ECO:0007669"/>
    <property type="project" value="InterPro"/>
</dbReference>
<keyword evidence="3" id="KW-0963">Cytoplasm</keyword>
<comment type="similarity">
    <text evidence="2">Belongs to the tubulin family.</text>
</comment>
<dbReference type="GO" id="GO:0005525">
    <property type="term" value="F:GTP binding"/>
    <property type="evidence" value="ECO:0007669"/>
    <property type="project" value="UniProtKB-KW"/>
</dbReference>
<keyword evidence="4" id="KW-0493">Microtubule</keyword>
<dbReference type="Proteomes" id="UP001177744">
    <property type="component" value="Unassembled WGS sequence"/>
</dbReference>
<evidence type="ECO:0000313" key="8">
    <source>
        <dbReference type="Proteomes" id="UP001177744"/>
    </source>
</evidence>
<organism evidence="7 8">
    <name type="scientific">Cnephaeus nilssonii</name>
    <name type="common">Northern bat</name>
    <name type="synonym">Eptesicus nilssonii</name>
    <dbReference type="NCBI Taxonomy" id="3371016"/>
    <lineage>
        <taxon>Eukaryota</taxon>
        <taxon>Metazoa</taxon>
        <taxon>Chordata</taxon>
        <taxon>Craniata</taxon>
        <taxon>Vertebrata</taxon>
        <taxon>Euteleostomi</taxon>
        <taxon>Mammalia</taxon>
        <taxon>Eutheria</taxon>
        <taxon>Laurasiatheria</taxon>
        <taxon>Chiroptera</taxon>
        <taxon>Yangochiroptera</taxon>
        <taxon>Vespertilionidae</taxon>
        <taxon>Cnephaeus</taxon>
    </lineage>
</organism>
<name>A0AA40I0A1_CNENI</name>
<comment type="caution">
    <text evidence="7">The sequence shown here is derived from an EMBL/GenBank/DDBJ whole genome shotgun (WGS) entry which is preliminary data.</text>
</comment>
<gene>
    <name evidence="7" type="ORF">QTO34_017032</name>
</gene>
<dbReference type="PANTHER" id="PTHR11588">
    <property type="entry name" value="TUBULIN"/>
    <property type="match status" value="1"/>
</dbReference>
<proteinExistence type="inferred from homology"/>
<dbReference type="AlphaFoldDB" id="A0AA40I0A1"/>
<evidence type="ECO:0000313" key="7">
    <source>
        <dbReference type="EMBL" id="KAK1340642.1"/>
    </source>
</evidence>
<comment type="subcellular location">
    <subcellularLocation>
        <location evidence="1">Cytoplasm</location>
    </subcellularLocation>
</comment>
<keyword evidence="6" id="KW-0342">GTP-binding</keyword>
<keyword evidence="8" id="KW-1185">Reference proteome</keyword>
<dbReference type="Gene3D" id="3.40.50.1440">
    <property type="entry name" value="Tubulin/FtsZ, GTPase domain"/>
    <property type="match status" value="1"/>
</dbReference>
<evidence type="ECO:0000256" key="5">
    <source>
        <dbReference type="ARBA" id="ARBA00022741"/>
    </source>
</evidence>
<keyword evidence="5" id="KW-0547">Nucleotide-binding</keyword>
<evidence type="ECO:0000256" key="2">
    <source>
        <dbReference type="ARBA" id="ARBA00009636"/>
    </source>
</evidence>
<dbReference type="EMBL" id="JAULJE010000007">
    <property type="protein sequence ID" value="KAK1340642.1"/>
    <property type="molecule type" value="Genomic_DNA"/>
</dbReference>
<accession>A0AA40I0A1</accession>
<dbReference type="GO" id="GO:0005874">
    <property type="term" value="C:microtubule"/>
    <property type="evidence" value="ECO:0007669"/>
    <property type="project" value="UniProtKB-KW"/>
</dbReference>
<dbReference type="SUPFAM" id="SSF52490">
    <property type="entry name" value="Tubulin nucleotide-binding domain-like"/>
    <property type="match status" value="1"/>
</dbReference>
<evidence type="ECO:0000256" key="3">
    <source>
        <dbReference type="ARBA" id="ARBA00022490"/>
    </source>
</evidence>
<evidence type="ECO:0000256" key="4">
    <source>
        <dbReference type="ARBA" id="ARBA00022701"/>
    </source>
</evidence>